<keyword evidence="11" id="KW-1185">Reference proteome</keyword>
<dbReference type="PROSITE" id="PS51322">
    <property type="entry name" value="UEV"/>
    <property type="match status" value="1"/>
</dbReference>
<feature type="compositionally biased region" description="Pro residues" evidence="8">
    <location>
        <begin position="192"/>
        <end position="202"/>
    </location>
</feature>
<protein>
    <submittedName>
        <fullName evidence="12 13">protein ELC-like</fullName>
    </submittedName>
</protein>
<dbReference type="GeneID" id="105047319"/>
<evidence type="ECO:0000313" key="12">
    <source>
        <dbReference type="RefSeq" id="XP_010924499.1"/>
    </source>
</evidence>
<dbReference type="Pfam" id="PF05743">
    <property type="entry name" value="UEV"/>
    <property type="match status" value="1"/>
</dbReference>
<dbReference type="GO" id="GO:0008333">
    <property type="term" value="P:endosome to lysosome transport"/>
    <property type="evidence" value="ECO:0007669"/>
    <property type="project" value="TreeGrafter"/>
</dbReference>
<evidence type="ECO:0000313" key="15">
    <source>
        <dbReference type="RefSeq" id="XP_019706938.1"/>
    </source>
</evidence>
<evidence type="ECO:0000259" key="9">
    <source>
        <dbReference type="PROSITE" id="PS51312"/>
    </source>
</evidence>
<dbReference type="RefSeq" id="XP_010924501.1">
    <property type="nucleotide sequence ID" value="XM_010926199.3"/>
</dbReference>
<organism evidence="11 14">
    <name type="scientific">Elaeis guineensis var. tenera</name>
    <name type="common">Oil palm</name>
    <dbReference type="NCBI Taxonomy" id="51953"/>
    <lineage>
        <taxon>Eukaryota</taxon>
        <taxon>Viridiplantae</taxon>
        <taxon>Streptophyta</taxon>
        <taxon>Embryophyta</taxon>
        <taxon>Tracheophyta</taxon>
        <taxon>Spermatophyta</taxon>
        <taxon>Magnoliopsida</taxon>
        <taxon>Liliopsida</taxon>
        <taxon>Arecaceae</taxon>
        <taxon>Arecoideae</taxon>
        <taxon>Cocoseae</taxon>
        <taxon>Elaeidinae</taxon>
        <taxon>Elaeis</taxon>
    </lineage>
</organism>
<dbReference type="PANTHER" id="PTHR23306">
    <property type="entry name" value="TUMOR SUSCEPTIBILITY GENE 101 PROTEIN-RELATED"/>
    <property type="match status" value="1"/>
</dbReference>
<keyword evidence="6" id="KW-0175">Coiled coil</keyword>
<feature type="domain" description="UEV" evidence="10">
    <location>
        <begin position="25"/>
        <end position="169"/>
    </location>
</feature>
<dbReference type="OrthoDB" id="306304at2759"/>
<comment type="subcellular location">
    <subcellularLocation>
        <location evidence="1">Endosome</location>
    </subcellularLocation>
</comment>
<keyword evidence="5 7" id="KW-0653">Protein transport</keyword>
<evidence type="ECO:0000313" key="11">
    <source>
        <dbReference type="Proteomes" id="UP000504607"/>
    </source>
</evidence>
<accession>A0A6I9RCW0</accession>
<evidence type="ECO:0000256" key="4">
    <source>
        <dbReference type="ARBA" id="ARBA00022753"/>
    </source>
</evidence>
<dbReference type="CDD" id="cd11685">
    <property type="entry name" value="UEV_TSG101-like"/>
    <property type="match status" value="1"/>
</dbReference>
<dbReference type="AlphaFoldDB" id="A0A6I9RCW0"/>
<dbReference type="GO" id="GO:0015031">
    <property type="term" value="P:protein transport"/>
    <property type="evidence" value="ECO:0007669"/>
    <property type="project" value="UniProtKB-UniRule"/>
</dbReference>
<feature type="domain" description="SB" evidence="9">
    <location>
        <begin position="343"/>
        <end position="411"/>
    </location>
</feature>
<evidence type="ECO:0000256" key="7">
    <source>
        <dbReference type="PROSITE-ProRule" id="PRU00644"/>
    </source>
</evidence>
<name>A0A6I9RCW0_ELAGV</name>
<keyword evidence="4" id="KW-0967">Endosome</keyword>
<evidence type="ECO:0000313" key="13">
    <source>
        <dbReference type="RefSeq" id="XP_010924501.1"/>
    </source>
</evidence>
<dbReference type="Gene3D" id="3.10.110.10">
    <property type="entry name" value="Ubiquitin Conjugating Enzyme"/>
    <property type="match status" value="1"/>
</dbReference>
<evidence type="ECO:0000313" key="14">
    <source>
        <dbReference type="RefSeq" id="XP_010924502.1"/>
    </source>
</evidence>
<reference evidence="12 13" key="1">
    <citation type="submission" date="2025-04" db="UniProtKB">
        <authorList>
            <consortium name="RefSeq"/>
        </authorList>
    </citation>
    <scope>IDENTIFICATION</scope>
</reference>
<evidence type="ECO:0000256" key="8">
    <source>
        <dbReference type="SAM" id="MobiDB-lite"/>
    </source>
</evidence>
<dbReference type="GO" id="GO:0000813">
    <property type="term" value="C:ESCRT I complex"/>
    <property type="evidence" value="ECO:0007669"/>
    <property type="project" value="TreeGrafter"/>
</dbReference>
<evidence type="ECO:0000256" key="3">
    <source>
        <dbReference type="ARBA" id="ARBA00022448"/>
    </source>
</evidence>
<dbReference type="KEGG" id="egu:105047319"/>
<keyword evidence="3 7" id="KW-0813">Transport</keyword>
<dbReference type="RefSeq" id="XP_073115169.1">
    <property type="nucleotide sequence ID" value="XM_073259068.1"/>
</dbReference>
<evidence type="ECO:0000313" key="16">
    <source>
        <dbReference type="RefSeq" id="XP_029121039.1"/>
    </source>
</evidence>
<dbReference type="RefSeq" id="XP_010924502.1">
    <property type="nucleotide sequence ID" value="XM_010926200.3"/>
</dbReference>
<dbReference type="SUPFAM" id="SSF140111">
    <property type="entry name" value="Endosomal sorting complex assembly domain"/>
    <property type="match status" value="1"/>
</dbReference>
<evidence type="ECO:0000256" key="2">
    <source>
        <dbReference type="ARBA" id="ARBA00009594"/>
    </source>
</evidence>
<dbReference type="InterPro" id="IPR016135">
    <property type="entry name" value="UBQ-conjugating_enzyme/RWD"/>
</dbReference>
<dbReference type="InterPro" id="IPR017916">
    <property type="entry name" value="SB_dom"/>
</dbReference>
<comment type="similarity">
    <text evidence="2">Belongs to the ubiquitin-conjugating enzyme family. UEV subfamily.</text>
</comment>
<dbReference type="PROSITE" id="PS51312">
    <property type="entry name" value="SB"/>
    <property type="match status" value="1"/>
</dbReference>
<evidence type="ECO:0000256" key="5">
    <source>
        <dbReference type="ARBA" id="ARBA00022927"/>
    </source>
</evidence>
<feature type="compositionally biased region" description="Pro residues" evidence="8">
    <location>
        <begin position="174"/>
        <end position="184"/>
    </location>
</feature>
<dbReference type="Proteomes" id="UP000504607">
    <property type="component" value="Chromosome 6"/>
</dbReference>
<feature type="compositionally biased region" description="Low complexity" evidence="8">
    <location>
        <begin position="203"/>
        <end position="234"/>
    </location>
</feature>
<dbReference type="SUPFAM" id="SSF54495">
    <property type="entry name" value="UBC-like"/>
    <property type="match status" value="1"/>
</dbReference>
<feature type="region of interest" description="Disordered" evidence="8">
    <location>
        <begin position="166"/>
        <end position="239"/>
    </location>
</feature>
<dbReference type="RefSeq" id="XP_019706938.1">
    <property type="nucleotide sequence ID" value="XM_019851379.2"/>
</dbReference>
<dbReference type="RefSeq" id="XP_010924499.1">
    <property type="nucleotide sequence ID" value="XM_010926197.3"/>
</dbReference>
<dbReference type="InterPro" id="IPR037202">
    <property type="entry name" value="ESCRT_assembly_dom"/>
</dbReference>
<dbReference type="GO" id="GO:0043130">
    <property type="term" value="F:ubiquitin binding"/>
    <property type="evidence" value="ECO:0007669"/>
    <property type="project" value="TreeGrafter"/>
</dbReference>
<evidence type="ECO:0000256" key="6">
    <source>
        <dbReference type="ARBA" id="ARBA00023054"/>
    </source>
</evidence>
<gene>
    <name evidence="12 13 14 15 16" type="primary">LOC105047319</name>
</gene>
<evidence type="ECO:0000256" key="1">
    <source>
        <dbReference type="ARBA" id="ARBA00004177"/>
    </source>
</evidence>
<proteinExistence type="inferred from homology"/>
<sequence length="422" mass="46777">MAPPPPPVVPASPGAHYAQQFLSTVLSQRGPSALPYMEDVKWLIRQHLVALAESFPSLHPKASAFTHNDGRTVNLLQAEGTIPIVYQGAVYNIPAVIWLLEPYPRSPPAVFLTPTRDMVVKPGHPHVDRSGSVLVPYLRSWVFPSSNLVDLVRSLSHLFGLDPPLYTRQNPNNPTTPNPNPNPNPSSSHHPFPSPSPSPSPPSSSSSSLPSRNYSSLSPYSGRFPPSPQAAAARRPTEDAAEVYRRNAINKIVDMVHGDMAGLRRAREAEMEGLFSTQAELRRREEELSRGLWEMLEEKEGLEQLLQLILMNTDVLEGWVRENEGRRRRVGDVDVDDAFEPADVLSRQMLECTAADLAVEDTIYSLDKAVQEGSIPFDMYLKSVRALSRDQFFHRAMLAKVRAAQVQAQVTSMAARVPQYAS</sequence>
<evidence type="ECO:0000259" key="10">
    <source>
        <dbReference type="PROSITE" id="PS51322"/>
    </source>
</evidence>
<dbReference type="InterPro" id="IPR008883">
    <property type="entry name" value="UEV_N"/>
</dbReference>
<dbReference type="RefSeq" id="XP_029121039.1">
    <property type="nucleotide sequence ID" value="XM_029265206.1"/>
</dbReference>
<dbReference type="Pfam" id="PF09454">
    <property type="entry name" value="Vps23_core"/>
    <property type="match status" value="1"/>
</dbReference>
<dbReference type="PANTHER" id="PTHR23306:SF3">
    <property type="entry name" value="TUMOR SUPPRESSOR PROTEIN 101"/>
    <property type="match status" value="1"/>
</dbReference>
<dbReference type="Gene3D" id="6.10.140.820">
    <property type="match status" value="1"/>
</dbReference>
<dbReference type="InterPro" id="IPR052070">
    <property type="entry name" value="ESCRT-I_UEV_domain"/>
</dbReference>